<dbReference type="InterPro" id="IPR036365">
    <property type="entry name" value="PGBD-like_sf"/>
</dbReference>
<name>A0A545SX18_9RHOB</name>
<dbReference type="RefSeq" id="WP_142853416.1">
    <property type="nucleotide sequence ID" value="NZ_FXWW01000001.1"/>
</dbReference>
<dbReference type="InterPro" id="IPR051206">
    <property type="entry name" value="NAMLAA_amidase_2"/>
</dbReference>
<dbReference type="CDD" id="cd06583">
    <property type="entry name" value="PGRP"/>
    <property type="match status" value="1"/>
</dbReference>
<comment type="similarity">
    <text evidence="2">Belongs to the N-acetylmuramoyl-L-alanine amidase 2 family.</text>
</comment>
<dbReference type="GO" id="GO:0009253">
    <property type="term" value="P:peptidoglycan catabolic process"/>
    <property type="evidence" value="ECO:0007669"/>
    <property type="project" value="InterPro"/>
</dbReference>
<evidence type="ECO:0000313" key="8">
    <source>
        <dbReference type="Proteomes" id="UP000315816"/>
    </source>
</evidence>
<evidence type="ECO:0000256" key="4">
    <source>
        <dbReference type="ARBA" id="ARBA00022801"/>
    </source>
</evidence>
<dbReference type="OrthoDB" id="9794842at2"/>
<gene>
    <name evidence="7" type="ORF">FIL88_02005</name>
</gene>
<dbReference type="Gene3D" id="1.10.101.10">
    <property type="entry name" value="PGBD-like superfamily/PGBD"/>
    <property type="match status" value="1"/>
</dbReference>
<organism evidence="7 8">
    <name type="scientific">Aliiroseovarius halocynthiae</name>
    <dbReference type="NCBI Taxonomy" id="985055"/>
    <lineage>
        <taxon>Bacteria</taxon>
        <taxon>Pseudomonadati</taxon>
        <taxon>Pseudomonadota</taxon>
        <taxon>Alphaproteobacteria</taxon>
        <taxon>Rhodobacterales</taxon>
        <taxon>Paracoccaceae</taxon>
        <taxon>Aliiroseovarius</taxon>
    </lineage>
</organism>
<evidence type="ECO:0000256" key="2">
    <source>
        <dbReference type="ARBA" id="ARBA00007553"/>
    </source>
</evidence>
<dbReference type="Proteomes" id="UP000315816">
    <property type="component" value="Unassembled WGS sequence"/>
</dbReference>
<dbReference type="Gene3D" id="3.40.80.10">
    <property type="entry name" value="Peptidoglycan recognition protein-like"/>
    <property type="match status" value="1"/>
</dbReference>
<sequence>MQPIAHPSPNFGPRREGLESSLIVLHYTAMQDPKAALERLCDPAHEVSAHYLIHRDGRLFQLVPEEMRAWHAGAGFWGGLDDINSRSIGIELDNDGASPFSEPQMATLESVLPQIMQRWRIAPVGVIGHSDMAPARKSDPGRRFDWARLARQGLSIWPEGSDVTVDTERFLSLLARVGYPISDGLNPVLRAFRQRFRPWQHGVLDARDMGIAEDLATRFGVDRPVPIA</sequence>
<dbReference type="GO" id="GO:0071555">
    <property type="term" value="P:cell wall organization"/>
    <property type="evidence" value="ECO:0007669"/>
    <property type="project" value="UniProtKB-KW"/>
</dbReference>
<evidence type="ECO:0000313" key="7">
    <source>
        <dbReference type="EMBL" id="TQV69512.1"/>
    </source>
</evidence>
<keyword evidence="4" id="KW-0378">Hydrolase</keyword>
<dbReference type="Pfam" id="PF01510">
    <property type="entry name" value="Amidase_2"/>
    <property type="match status" value="1"/>
</dbReference>
<dbReference type="InterPro" id="IPR036366">
    <property type="entry name" value="PGBDSf"/>
</dbReference>
<keyword evidence="8" id="KW-1185">Reference proteome</keyword>
<protein>
    <recommendedName>
        <fullName evidence="3">N-acetylmuramoyl-L-alanine amidase</fullName>
        <ecNumber evidence="3">3.5.1.28</ecNumber>
    </recommendedName>
</protein>
<keyword evidence="5" id="KW-0961">Cell wall biogenesis/degradation</keyword>
<dbReference type="EC" id="3.5.1.28" evidence="3"/>
<dbReference type="SMART" id="SM00644">
    <property type="entry name" value="Ami_2"/>
    <property type="match status" value="1"/>
</dbReference>
<dbReference type="GO" id="GO:0008745">
    <property type="term" value="F:N-acetylmuramoyl-L-alanine amidase activity"/>
    <property type="evidence" value="ECO:0007669"/>
    <property type="project" value="UniProtKB-EC"/>
</dbReference>
<proteinExistence type="inferred from homology"/>
<reference evidence="7 8" key="1">
    <citation type="submission" date="2019-06" db="EMBL/GenBank/DDBJ databases">
        <title>A novel species of marine bacteria.</title>
        <authorList>
            <person name="Wang Y."/>
        </authorList>
    </citation>
    <scope>NUCLEOTIDE SEQUENCE [LARGE SCALE GENOMIC DNA]</scope>
    <source>
        <strain evidence="7 8">MA1-10</strain>
    </source>
</reference>
<dbReference type="PANTHER" id="PTHR30417">
    <property type="entry name" value="N-ACETYLMURAMOYL-L-ALANINE AMIDASE AMID"/>
    <property type="match status" value="1"/>
</dbReference>
<evidence type="ECO:0000256" key="5">
    <source>
        <dbReference type="ARBA" id="ARBA00023316"/>
    </source>
</evidence>
<dbReference type="InterPro" id="IPR036505">
    <property type="entry name" value="Amidase/PGRP_sf"/>
</dbReference>
<evidence type="ECO:0000259" key="6">
    <source>
        <dbReference type="SMART" id="SM00644"/>
    </source>
</evidence>
<accession>A0A545SX18</accession>
<comment type="catalytic activity">
    <reaction evidence="1">
        <text>Hydrolyzes the link between N-acetylmuramoyl residues and L-amino acid residues in certain cell-wall glycopeptides.</text>
        <dbReference type="EC" id="3.5.1.28"/>
    </reaction>
</comment>
<dbReference type="SUPFAM" id="SSF47090">
    <property type="entry name" value="PGBD-like"/>
    <property type="match status" value="1"/>
</dbReference>
<dbReference type="GO" id="GO:0009254">
    <property type="term" value="P:peptidoglycan turnover"/>
    <property type="evidence" value="ECO:0007669"/>
    <property type="project" value="TreeGrafter"/>
</dbReference>
<dbReference type="SUPFAM" id="SSF55846">
    <property type="entry name" value="N-acetylmuramoyl-L-alanine amidase-like"/>
    <property type="match status" value="1"/>
</dbReference>
<evidence type="ECO:0000256" key="3">
    <source>
        <dbReference type="ARBA" id="ARBA00011901"/>
    </source>
</evidence>
<evidence type="ECO:0000256" key="1">
    <source>
        <dbReference type="ARBA" id="ARBA00001561"/>
    </source>
</evidence>
<comment type="caution">
    <text evidence="7">The sequence shown here is derived from an EMBL/GenBank/DDBJ whole genome shotgun (WGS) entry which is preliminary data.</text>
</comment>
<dbReference type="PANTHER" id="PTHR30417:SF1">
    <property type="entry name" value="N-ACETYLMURAMOYL-L-ALANINE AMIDASE AMID"/>
    <property type="match status" value="1"/>
</dbReference>
<dbReference type="AlphaFoldDB" id="A0A545SX18"/>
<feature type="domain" description="N-acetylmuramoyl-L-alanine amidase" evidence="6">
    <location>
        <begin position="8"/>
        <end position="141"/>
    </location>
</feature>
<dbReference type="EMBL" id="VICH01000004">
    <property type="protein sequence ID" value="TQV69512.1"/>
    <property type="molecule type" value="Genomic_DNA"/>
</dbReference>
<dbReference type="InterPro" id="IPR002502">
    <property type="entry name" value="Amidase_domain"/>
</dbReference>